<dbReference type="PANTHER" id="PTHR35114:SF1">
    <property type="entry name" value="CYTOCHROME OXIDASE COMPLEX ASSEMBLY PROTEIN"/>
    <property type="match status" value="1"/>
</dbReference>
<sequence>MKVPGGRSVVAASEWISGTVATKAGHPAALCRGLCATNQSSLSRFSTSATTAASLESTSGRPETEVSHDASKKNQWAWRAGAVGLFAATGIAASYAVDDLLTFNKCRSQAMEVAAADARLQQILGDDIASGPWYEGSLGRGHSGHSASCSFPISGSRGTATLQLKAIRFDGGSTLYYNLVGPGRWEVLMLDAEVARPKETTGAQPNGPSKVRINLMQNDDGPRAGDSRRGDCLPCSNGDRGLTVT</sequence>
<dbReference type="EMBL" id="DF237096">
    <property type="protein sequence ID" value="GAQ83421.1"/>
    <property type="molecule type" value="Genomic_DNA"/>
</dbReference>
<name>A0A1Y1I2L0_KLENI</name>
<dbReference type="OrthoDB" id="535599at2759"/>
<dbReference type="OMA" id="ILIMEAH"/>
<dbReference type="InterPro" id="IPR014807">
    <property type="entry name" value="Coa1"/>
</dbReference>
<organism evidence="2 3">
    <name type="scientific">Klebsormidium nitens</name>
    <name type="common">Green alga</name>
    <name type="synonym">Ulothrix nitens</name>
    <dbReference type="NCBI Taxonomy" id="105231"/>
    <lineage>
        <taxon>Eukaryota</taxon>
        <taxon>Viridiplantae</taxon>
        <taxon>Streptophyta</taxon>
        <taxon>Klebsormidiophyceae</taxon>
        <taxon>Klebsormidiales</taxon>
        <taxon>Klebsormidiaceae</taxon>
        <taxon>Klebsormidium</taxon>
    </lineage>
</organism>
<accession>A0A1Y1I2L0</accession>
<evidence type="ECO:0000313" key="2">
    <source>
        <dbReference type="EMBL" id="GAQ83421.1"/>
    </source>
</evidence>
<keyword evidence="3" id="KW-1185">Reference proteome</keyword>
<evidence type="ECO:0000256" key="1">
    <source>
        <dbReference type="SAM" id="MobiDB-lite"/>
    </source>
</evidence>
<dbReference type="PANTHER" id="PTHR35114">
    <property type="entry name" value="CYTOCHROME OXIDASE COMPLEX ASSEMBLY PROTEIN"/>
    <property type="match status" value="1"/>
</dbReference>
<protein>
    <submittedName>
        <fullName evidence="2">Uncharacterized protein</fullName>
    </submittedName>
</protein>
<feature type="region of interest" description="Disordered" evidence="1">
    <location>
        <begin position="198"/>
        <end position="245"/>
    </location>
</feature>
<dbReference type="AlphaFoldDB" id="A0A1Y1I2L0"/>
<proteinExistence type="predicted"/>
<dbReference type="Proteomes" id="UP000054558">
    <property type="component" value="Unassembled WGS sequence"/>
</dbReference>
<gene>
    <name evidence="2" type="ORF">KFL_001470180</name>
</gene>
<evidence type="ECO:0000313" key="3">
    <source>
        <dbReference type="Proteomes" id="UP000054558"/>
    </source>
</evidence>
<dbReference type="Pfam" id="PF08695">
    <property type="entry name" value="Coa1"/>
    <property type="match status" value="1"/>
</dbReference>
<reference evidence="2 3" key="1">
    <citation type="journal article" date="2014" name="Nat. Commun.">
        <title>Klebsormidium flaccidum genome reveals primary factors for plant terrestrial adaptation.</title>
        <authorList>
            <person name="Hori K."/>
            <person name="Maruyama F."/>
            <person name="Fujisawa T."/>
            <person name="Togashi T."/>
            <person name="Yamamoto N."/>
            <person name="Seo M."/>
            <person name="Sato S."/>
            <person name="Yamada T."/>
            <person name="Mori H."/>
            <person name="Tajima N."/>
            <person name="Moriyama T."/>
            <person name="Ikeuchi M."/>
            <person name="Watanabe M."/>
            <person name="Wada H."/>
            <person name="Kobayashi K."/>
            <person name="Saito M."/>
            <person name="Masuda T."/>
            <person name="Sasaki-Sekimoto Y."/>
            <person name="Mashiguchi K."/>
            <person name="Awai K."/>
            <person name="Shimojima M."/>
            <person name="Masuda S."/>
            <person name="Iwai M."/>
            <person name="Nobusawa T."/>
            <person name="Narise T."/>
            <person name="Kondo S."/>
            <person name="Saito H."/>
            <person name="Sato R."/>
            <person name="Murakawa M."/>
            <person name="Ihara Y."/>
            <person name="Oshima-Yamada Y."/>
            <person name="Ohtaka K."/>
            <person name="Satoh M."/>
            <person name="Sonobe K."/>
            <person name="Ishii M."/>
            <person name="Ohtani R."/>
            <person name="Kanamori-Sato M."/>
            <person name="Honoki R."/>
            <person name="Miyazaki D."/>
            <person name="Mochizuki H."/>
            <person name="Umetsu J."/>
            <person name="Higashi K."/>
            <person name="Shibata D."/>
            <person name="Kamiya Y."/>
            <person name="Sato N."/>
            <person name="Nakamura Y."/>
            <person name="Tabata S."/>
            <person name="Ida S."/>
            <person name="Kurokawa K."/>
            <person name="Ohta H."/>
        </authorList>
    </citation>
    <scope>NUCLEOTIDE SEQUENCE [LARGE SCALE GENOMIC DNA]</scope>
    <source>
        <strain evidence="2 3">NIES-2285</strain>
    </source>
</reference>
<feature type="compositionally biased region" description="Basic and acidic residues" evidence="1">
    <location>
        <begin position="220"/>
        <end position="231"/>
    </location>
</feature>